<evidence type="ECO:0000313" key="1">
    <source>
        <dbReference type="EMBL" id="ROO25857.1"/>
    </source>
</evidence>
<comment type="caution">
    <text evidence="1">The sequence shown here is derived from an EMBL/GenBank/DDBJ whole genome shotgun (WGS) entry which is preliminary data.</text>
</comment>
<dbReference type="RefSeq" id="WP_123631614.1">
    <property type="nucleotide sequence ID" value="NZ_AYKH01000027.1"/>
</dbReference>
<keyword evidence="2" id="KW-1185">Reference proteome</keyword>
<evidence type="ECO:0000313" key="2">
    <source>
        <dbReference type="Proteomes" id="UP000283993"/>
    </source>
</evidence>
<dbReference type="Proteomes" id="UP000283993">
    <property type="component" value="Unassembled WGS sequence"/>
</dbReference>
<gene>
    <name evidence="1" type="ORF">SAOR_11800</name>
</gene>
<dbReference type="AlphaFoldDB" id="A0A423PJT7"/>
<organism evidence="1 2">
    <name type="scientific">Salinisphaera orenii MK-B5</name>
    <dbReference type="NCBI Taxonomy" id="856730"/>
    <lineage>
        <taxon>Bacteria</taxon>
        <taxon>Pseudomonadati</taxon>
        <taxon>Pseudomonadota</taxon>
        <taxon>Gammaproteobacteria</taxon>
        <taxon>Salinisphaerales</taxon>
        <taxon>Salinisphaeraceae</taxon>
        <taxon>Salinisphaera</taxon>
    </lineage>
</organism>
<evidence type="ECO:0008006" key="3">
    <source>
        <dbReference type="Google" id="ProtNLM"/>
    </source>
</evidence>
<accession>A0A423PJT7</accession>
<protein>
    <recommendedName>
        <fullName evidence="3">Phage protein</fullName>
    </recommendedName>
</protein>
<sequence length="114" mass="12657">MNYDRMQARIERLIHRIGKPAAIVRIVTTGPAYDPVTEEQAFAITLAETGYTLENRADTLVQTGDRVGVIATDGEVEPKLADKVEIDGTRYSFVDLQPVNPGGTMLMYRFQARA</sequence>
<dbReference type="EMBL" id="AYKH01000027">
    <property type="protein sequence ID" value="ROO25857.1"/>
    <property type="molecule type" value="Genomic_DNA"/>
</dbReference>
<name>A0A423PJT7_9GAMM</name>
<reference evidence="1 2" key="1">
    <citation type="submission" date="2013-10" db="EMBL/GenBank/DDBJ databases">
        <title>Salinisphaera orenii MK-B5 Genome Sequencing.</title>
        <authorList>
            <person name="Lai Q."/>
            <person name="Li C."/>
            <person name="Shao Z."/>
        </authorList>
    </citation>
    <scope>NUCLEOTIDE SEQUENCE [LARGE SCALE GENOMIC DNA]</scope>
    <source>
        <strain evidence="1 2">MK-B5</strain>
    </source>
</reference>
<proteinExistence type="predicted"/>